<keyword evidence="7" id="KW-0256">Endoplasmic reticulum</keyword>
<comment type="subcellular location">
    <subcellularLocation>
        <location evidence="2">Endoplasmic reticulum lumen</location>
    </subcellularLocation>
</comment>
<dbReference type="NCBIfam" id="TIGR01126">
    <property type="entry name" value="pdi_dom"/>
    <property type="match status" value="1"/>
</dbReference>
<dbReference type="PANTHER" id="PTHR45815">
    <property type="entry name" value="PROTEIN DISULFIDE-ISOMERASE A6"/>
    <property type="match status" value="1"/>
</dbReference>
<protein>
    <recommendedName>
        <fullName evidence="4">protein disulfide-isomerase</fullName>
        <ecNumber evidence="4">5.3.4.1</ecNumber>
    </recommendedName>
</protein>
<dbReference type="PROSITE" id="PS51352">
    <property type="entry name" value="THIOREDOXIN_2"/>
    <property type="match status" value="2"/>
</dbReference>
<evidence type="ECO:0000256" key="9">
    <source>
        <dbReference type="ARBA" id="ARBA00023235"/>
    </source>
</evidence>
<keyword evidence="8" id="KW-1015">Disulfide bond</keyword>
<evidence type="ECO:0000256" key="1">
    <source>
        <dbReference type="ARBA" id="ARBA00001182"/>
    </source>
</evidence>
<evidence type="ECO:0000256" key="6">
    <source>
        <dbReference type="ARBA" id="ARBA00022737"/>
    </source>
</evidence>
<dbReference type="CDD" id="cd03001">
    <property type="entry name" value="PDI_a_P5"/>
    <property type="match status" value="1"/>
</dbReference>
<proteinExistence type="inferred from homology"/>
<dbReference type="SUPFAM" id="SSF52833">
    <property type="entry name" value="Thioredoxin-like"/>
    <property type="match status" value="3"/>
</dbReference>
<dbReference type="PANTHER" id="PTHR45815:SF3">
    <property type="entry name" value="PROTEIN DISULFIDE-ISOMERASE A6"/>
    <property type="match status" value="1"/>
</dbReference>
<dbReference type="PRINTS" id="PR00421">
    <property type="entry name" value="THIOREDOXIN"/>
</dbReference>
<comment type="similarity">
    <text evidence="3 11">Belongs to the protein disulfide isomerase family.</text>
</comment>
<evidence type="ECO:0000256" key="13">
    <source>
        <dbReference type="SAM" id="SignalP"/>
    </source>
</evidence>
<keyword evidence="9" id="KW-0413">Isomerase</keyword>
<evidence type="ECO:0000313" key="16">
    <source>
        <dbReference type="Proteomes" id="UP000593567"/>
    </source>
</evidence>
<dbReference type="InterPro" id="IPR005788">
    <property type="entry name" value="PDI_thioredoxin-like_dom"/>
</dbReference>
<evidence type="ECO:0000256" key="3">
    <source>
        <dbReference type="ARBA" id="ARBA00006347"/>
    </source>
</evidence>
<dbReference type="InterPro" id="IPR036249">
    <property type="entry name" value="Thioredoxin-like_sf"/>
</dbReference>
<dbReference type="FunFam" id="3.40.30.10:FF:000050">
    <property type="entry name" value="protein disulfide-isomerase A6 isoform X1"/>
    <property type="match status" value="1"/>
</dbReference>
<feature type="signal peptide" evidence="13">
    <location>
        <begin position="1"/>
        <end position="20"/>
    </location>
</feature>
<keyword evidence="6" id="KW-0677">Repeat</keyword>
<dbReference type="GO" id="GO:0003756">
    <property type="term" value="F:protein disulfide isomerase activity"/>
    <property type="evidence" value="ECO:0007669"/>
    <property type="project" value="UniProtKB-EC"/>
</dbReference>
<gene>
    <name evidence="15" type="ORF">EB796_000527</name>
</gene>
<dbReference type="InterPro" id="IPR017937">
    <property type="entry name" value="Thioredoxin_CS"/>
</dbReference>
<comment type="catalytic activity">
    <reaction evidence="1">
        <text>Catalyzes the rearrangement of -S-S- bonds in proteins.</text>
        <dbReference type="EC" id="5.3.4.1"/>
    </reaction>
</comment>
<evidence type="ECO:0000256" key="4">
    <source>
        <dbReference type="ARBA" id="ARBA00012723"/>
    </source>
</evidence>
<evidence type="ECO:0000256" key="11">
    <source>
        <dbReference type="RuleBase" id="RU004208"/>
    </source>
</evidence>
<feature type="chain" id="PRO_5029789464" description="protein disulfide-isomerase" evidence="13">
    <location>
        <begin position="21"/>
        <end position="422"/>
    </location>
</feature>
<comment type="caution">
    <text evidence="15">The sequence shown here is derived from an EMBL/GenBank/DDBJ whole genome shotgun (WGS) entry which is preliminary data.</text>
</comment>
<feature type="region of interest" description="Disordered" evidence="12">
    <location>
        <begin position="389"/>
        <end position="422"/>
    </location>
</feature>
<keyword evidence="10" id="KW-0676">Redox-active center</keyword>
<evidence type="ECO:0000313" key="15">
    <source>
        <dbReference type="EMBL" id="KAF6041189.1"/>
    </source>
</evidence>
<dbReference type="GO" id="GO:0034976">
    <property type="term" value="P:response to endoplasmic reticulum stress"/>
    <property type="evidence" value="ECO:0007669"/>
    <property type="project" value="TreeGrafter"/>
</dbReference>
<feature type="compositionally biased region" description="Acidic residues" evidence="12">
    <location>
        <begin position="399"/>
        <end position="414"/>
    </location>
</feature>
<dbReference type="InterPro" id="IPR013766">
    <property type="entry name" value="Thioredoxin_domain"/>
</dbReference>
<keyword evidence="16" id="KW-1185">Reference proteome</keyword>
<organism evidence="15 16">
    <name type="scientific">Bugula neritina</name>
    <name type="common">Brown bryozoan</name>
    <name type="synonym">Sertularia neritina</name>
    <dbReference type="NCBI Taxonomy" id="10212"/>
    <lineage>
        <taxon>Eukaryota</taxon>
        <taxon>Metazoa</taxon>
        <taxon>Spiralia</taxon>
        <taxon>Lophotrochozoa</taxon>
        <taxon>Bryozoa</taxon>
        <taxon>Gymnolaemata</taxon>
        <taxon>Cheilostomatida</taxon>
        <taxon>Flustrina</taxon>
        <taxon>Buguloidea</taxon>
        <taxon>Bugulidae</taxon>
        <taxon>Bugula</taxon>
    </lineage>
</organism>
<name>A0A7J7KST0_BUGNE</name>
<dbReference type="EC" id="5.3.4.1" evidence="4"/>
<accession>A0A7J7KST0</accession>
<sequence>MKGQTTLTFGLVLLVPFAFALYSSSDDVIQLTGTDFDRKVISSNELWIVEFYAPWCGHCKNLAPEWKKAAKALKGIVNIAAVDADAHRDVGGKYGVQGFPTIKIFGVNKNSPSDYNGGRTAQAIVDQAITELKKIANARLGGKSSGGGSSGGSGGSDKDVVELTESNFEKLVLNSEDMWLVEFFAPWCGHCKNLAPHWASAATQLKGKVKLGAVDATVHSGLASKYGVREEYDGGRTTADITQWALSRFEENIPPPEVIQITKQEDLKSSCDDFQLCIIAFLPHILDCQSECRNKFIDILKVESEKFKKQKWSWLWVEGAAQLDLEQAVGVGGFGYPAMAAMNARKMKYALMRGSFGATGIHEFLRDLSYGKGSTAPVAGAALPSIITTDPWDGKDGEYPTEDYGDLDDIELEPLDSQKEEL</sequence>
<dbReference type="Gene3D" id="3.40.30.10">
    <property type="entry name" value="Glutaredoxin"/>
    <property type="match status" value="2"/>
</dbReference>
<dbReference type="GO" id="GO:0015035">
    <property type="term" value="F:protein-disulfide reductase activity"/>
    <property type="evidence" value="ECO:0007669"/>
    <property type="project" value="TreeGrafter"/>
</dbReference>
<dbReference type="AlphaFoldDB" id="A0A7J7KST0"/>
<evidence type="ECO:0000256" key="5">
    <source>
        <dbReference type="ARBA" id="ARBA00022729"/>
    </source>
</evidence>
<evidence type="ECO:0000259" key="14">
    <source>
        <dbReference type="PROSITE" id="PS51352"/>
    </source>
</evidence>
<dbReference type="EMBL" id="VXIV02000069">
    <property type="protein sequence ID" value="KAF6041189.1"/>
    <property type="molecule type" value="Genomic_DNA"/>
</dbReference>
<dbReference type="Proteomes" id="UP000593567">
    <property type="component" value="Unassembled WGS sequence"/>
</dbReference>
<evidence type="ECO:0000256" key="2">
    <source>
        <dbReference type="ARBA" id="ARBA00004319"/>
    </source>
</evidence>
<feature type="domain" description="Thioredoxin" evidence="14">
    <location>
        <begin position="138"/>
        <end position="267"/>
    </location>
</feature>
<evidence type="ECO:0000256" key="8">
    <source>
        <dbReference type="ARBA" id="ARBA00023157"/>
    </source>
</evidence>
<dbReference type="InterPro" id="IPR057305">
    <property type="entry name" value="Thioredox_PDIA6_C"/>
</dbReference>
<evidence type="ECO:0000256" key="10">
    <source>
        <dbReference type="ARBA" id="ARBA00023284"/>
    </source>
</evidence>
<keyword evidence="5 13" id="KW-0732">Signal</keyword>
<dbReference type="CDD" id="cd02983">
    <property type="entry name" value="P5_C"/>
    <property type="match status" value="1"/>
</dbReference>
<dbReference type="GO" id="GO:0005788">
    <property type="term" value="C:endoplasmic reticulum lumen"/>
    <property type="evidence" value="ECO:0007669"/>
    <property type="project" value="UniProtKB-SubCell"/>
</dbReference>
<dbReference type="Pfam" id="PF24541">
    <property type="entry name" value="Thioredox_PDIA6_C"/>
    <property type="match status" value="1"/>
</dbReference>
<feature type="domain" description="Thioredoxin" evidence="14">
    <location>
        <begin position="10"/>
        <end position="134"/>
    </location>
</feature>
<dbReference type="OrthoDB" id="10264505at2759"/>
<dbReference type="PROSITE" id="PS00194">
    <property type="entry name" value="THIOREDOXIN_1"/>
    <property type="match status" value="2"/>
</dbReference>
<evidence type="ECO:0000256" key="12">
    <source>
        <dbReference type="SAM" id="MobiDB-lite"/>
    </source>
</evidence>
<reference evidence="15" key="1">
    <citation type="submission" date="2020-06" db="EMBL/GenBank/DDBJ databases">
        <title>Draft genome of Bugula neritina, a colonial animal packing powerful symbionts and potential medicines.</title>
        <authorList>
            <person name="Rayko M."/>
        </authorList>
    </citation>
    <scope>NUCLEOTIDE SEQUENCE [LARGE SCALE GENOMIC DNA]</scope>
    <source>
        <strain evidence="15">Kwan_BN1</strain>
    </source>
</reference>
<evidence type="ECO:0000256" key="7">
    <source>
        <dbReference type="ARBA" id="ARBA00022824"/>
    </source>
</evidence>
<dbReference type="Pfam" id="PF00085">
    <property type="entry name" value="Thioredoxin"/>
    <property type="match status" value="2"/>
</dbReference>